<dbReference type="InterPro" id="IPR028082">
    <property type="entry name" value="Peripla_BP_I"/>
</dbReference>
<feature type="domain" description="Periplasmic binding protein" evidence="6">
    <location>
        <begin position="53"/>
        <end position="311"/>
    </location>
</feature>
<comment type="similarity">
    <text evidence="2">Belongs to the bacterial solute-binding protein 2 family.</text>
</comment>
<dbReference type="GO" id="GO:0030246">
    <property type="term" value="F:carbohydrate binding"/>
    <property type="evidence" value="ECO:0007669"/>
    <property type="project" value="UniProtKB-ARBA"/>
</dbReference>
<organism evidence="7 8">
    <name type="scientific">Nonomuraea montanisoli</name>
    <dbReference type="NCBI Taxonomy" id="2741721"/>
    <lineage>
        <taxon>Bacteria</taxon>
        <taxon>Bacillati</taxon>
        <taxon>Actinomycetota</taxon>
        <taxon>Actinomycetes</taxon>
        <taxon>Streptosporangiales</taxon>
        <taxon>Streptosporangiaceae</taxon>
        <taxon>Nonomuraea</taxon>
    </lineage>
</organism>
<evidence type="ECO:0000256" key="4">
    <source>
        <dbReference type="SAM" id="MobiDB-lite"/>
    </source>
</evidence>
<evidence type="ECO:0000256" key="2">
    <source>
        <dbReference type="ARBA" id="ARBA00007639"/>
    </source>
</evidence>
<accession>A0A7Y6M7H3</accession>
<dbReference type="AlphaFoldDB" id="A0A7Y6M7H3"/>
<sequence>MYANARGRRVAAVGAIAAAGALVLASCGSAGSTEAAAANGAQAAGGAAQNYAAVIKGLDNPFFQTMKQGIDDQAKTSGATVTVQAANSITDTTGQADKLNGLAGQDFSCYIVNPISGTNLIQGLAKLSMMNKPVVNIDSPVDPTAAKSANVKLATYVGTDNREAGKMAGQRMTETLPSGGDVAAIGGIAGDVTSGARIEGFNQGIGKNVKVVQTVAADWDRQTALTAATNVLRAHPNLAGFFVANDDMGLGVARAVADAGKTGKIKVISVDGIKDALQAVKAGTLEATVAQYPYTIGQMGVEACQAATSGKTLPASVAAPVELVTKDTADKALASTPKPFGPYEDPYKALTQ</sequence>
<dbReference type="Pfam" id="PF13407">
    <property type="entry name" value="Peripla_BP_4"/>
    <property type="match status" value="1"/>
</dbReference>
<dbReference type="EMBL" id="JABWGN010000020">
    <property type="protein sequence ID" value="NUW37457.1"/>
    <property type="molecule type" value="Genomic_DNA"/>
</dbReference>
<feature type="signal peptide" evidence="5">
    <location>
        <begin position="1"/>
        <end position="30"/>
    </location>
</feature>
<evidence type="ECO:0000256" key="1">
    <source>
        <dbReference type="ARBA" id="ARBA00004196"/>
    </source>
</evidence>
<dbReference type="PANTHER" id="PTHR46847">
    <property type="entry name" value="D-ALLOSE-BINDING PERIPLASMIC PROTEIN-RELATED"/>
    <property type="match status" value="1"/>
</dbReference>
<dbReference type="PROSITE" id="PS51257">
    <property type="entry name" value="PROKAR_LIPOPROTEIN"/>
    <property type="match status" value="1"/>
</dbReference>
<dbReference type="GO" id="GO:0030313">
    <property type="term" value="C:cell envelope"/>
    <property type="evidence" value="ECO:0007669"/>
    <property type="project" value="UniProtKB-SubCell"/>
</dbReference>
<dbReference type="CDD" id="cd06320">
    <property type="entry name" value="PBP1_allose_binding"/>
    <property type="match status" value="1"/>
</dbReference>
<evidence type="ECO:0000259" key="6">
    <source>
        <dbReference type="Pfam" id="PF13407"/>
    </source>
</evidence>
<dbReference type="Proteomes" id="UP000586042">
    <property type="component" value="Unassembled WGS sequence"/>
</dbReference>
<proteinExistence type="inferred from homology"/>
<dbReference type="Gene3D" id="3.40.50.2300">
    <property type="match status" value="2"/>
</dbReference>
<gene>
    <name evidence="7" type="ORF">HTZ77_39575</name>
</gene>
<dbReference type="InterPro" id="IPR025997">
    <property type="entry name" value="SBP_2_dom"/>
</dbReference>
<protein>
    <submittedName>
        <fullName evidence="7">Substrate-binding domain-containing protein</fullName>
    </submittedName>
</protein>
<reference evidence="7 8" key="1">
    <citation type="submission" date="2020-06" db="EMBL/GenBank/DDBJ databases">
        <title>Nonomuraea sp. SMC257, a novel actinomycete isolated from soil.</title>
        <authorList>
            <person name="Chanama M."/>
        </authorList>
    </citation>
    <scope>NUCLEOTIDE SEQUENCE [LARGE SCALE GENOMIC DNA]</scope>
    <source>
        <strain evidence="7 8">SMC257</strain>
    </source>
</reference>
<dbReference type="SUPFAM" id="SSF53822">
    <property type="entry name" value="Periplasmic binding protein-like I"/>
    <property type="match status" value="1"/>
</dbReference>
<comment type="subcellular location">
    <subcellularLocation>
        <location evidence="1">Cell envelope</location>
    </subcellularLocation>
</comment>
<keyword evidence="8" id="KW-1185">Reference proteome</keyword>
<evidence type="ECO:0000256" key="5">
    <source>
        <dbReference type="SAM" id="SignalP"/>
    </source>
</evidence>
<evidence type="ECO:0000313" key="8">
    <source>
        <dbReference type="Proteomes" id="UP000586042"/>
    </source>
</evidence>
<keyword evidence="3 5" id="KW-0732">Signal</keyword>
<evidence type="ECO:0000313" key="7">
    <source>
        <dbReference type="EMBL" id="NUW37457.1"/>
    </source>
</evidence>
<feature type="region of interest" description="Disordered" evidence="4">
    <location>
        <begin position="333"/>
        <end position="352"/>
    </location>
</feature>
<dbReference type="PANTHER" id="PTHR46847:SF1">
    <property type="entry name" value="D-ALLOSE-BINDING PERIPLASMIC PROTEIN-RELATED"/>
    <property type="match status" value="1"/>
</dbReference>
<feature type="chain" id="PRO_5038950037" evidence="5">
    <location>
        <begin position="31"/>
        <end position="352"/>
    </location>
</feature>
<name>A0A7Y6M7H3_9ACTN</name>
<comment type="caution">
    <text evidence="7">The sequence shown here is derived from an EMBL/GenBank/DDBJ whole genome shotgun (WGS) entry which is preliminary data.</text>
</comment>
<evidence type="ECO:0000256" key="3">
    <source>
        <dbReference type="ARBA" id="ARBA00022729"/>
    </source>
</evidence>